<gene>
    <name evidence="1" type="ORF">Pla52n_39760</name>
</gene>
<organism evidence="1 2">
    <name type="scientific">Stieleria varia</name>
    <dbReference type="NCBI Taxonomy" id="2528005"/>
    <lineage>
        <taxon>Bacteria</taxon>
        <taxon>Pseudomonadati</taxon>
        <taxon>Planctomycetota</taxon>
        <taxon>Planctomycetia</taxon>
        <taxon>Pirellulales</taxon>
        <taxon>Pirellulaceae</taxon>
        <taxon>Stieleria</taxon>
    </lineage>
</organism>
<dbReference type="AlphaFoldDB" id="A0A5C6ATI9"/>
<comment type="caution">
    <text evidence="1">The sequence shown here is derived from an EMBL/GenBank/DDBJ whole genome shotgun (WGS) entry which is preliminary data.</text>
</comment>
<reference evidence="1 2" key="1">
    <citation type="submission" date="2019-02" db="EMBL/GenBank/DDBJ databases">
        <title>Deep-cultivation of Planctomycetes and their phenomic and genomic characterization uncovers novel biology.</title>
        <authorList>
            <person name="Wiegand S."/>
            <person name="Jogler M."/>
            <person name="Boedeker C."/>
            <person name="Pinto D."/>
            <person name="Vollmers J."/>
            <person name="Rivas-Marin E."/>
            <person name="Kohn T."/>
            <person name="Peeters S.H."/>
            <person name="Heuer A."/>
            <person name="Rast P."/>
            <person name="Oberbeckmann S."/>
            <person name="Bunk B."/>
            <person name="Jeske O."/>
            <person name="Meyerdierks A."/>
            <person name="Storesund J.E."/>
            <person name="Kallscheuer N."/>
            <person name="Luecker S."/>
            <person name="Lage O.M."/>
            <person name="Pohl T."/>
            <person name="Merkel B.J."/>
            <person name="Hornburger P."/>
            <person name="Mueller R.-W."/>
            <person name="Bruemmer F."/>
            <person name="Labrenz M."/>
            <person name="Spormann A.M."/>
            <person name="Op Den Camp H."/>
            <person name="Overmann J."/>
            <person name="Amann R."/>
            <person name="Jetten M.S.M."/>
            <person name="Mascher T."/>
            <person name="Medema M.H."/>
            <person name="Devos D.P."/>
            <person name="Kaster A.-K."/>
            <person name="Ovreas L."/>
            <person name="Rohde M."/>
            <person name="Galperin M.Y."/>
            <person name="Jogler C."/>
        </authorList>
    </citation>
    <scope>NUCLEOTIDE SEQUENCE [LARGE SCALE GENOMIC DNA]</scope>
    <source>
        <strain evidence="1 2">Pla52n</strain>
    </source>
</reference>
<accession>A0A5C6ATI9</accession>
<sequence>MFTKQQSNQLERIYEGNAFGGSDLASVNEQSANTFQPGNSPYRLLT</sequence>
<evidence type="ECO:0000313" key="1">
    <source>
        <dbReference type="EMBL" id="TWU02888.1"/>
    </source>
</evidence>
<protein>
    <submittedName>
        <fullName evidence="1">Uncharacterized protein</fullName>
    </submittedName>
</protein>
<dbReference type="EMBL" id="SJPN01000004">
    <property type="protein sequence ID" value="TWU02888.1"/>
    <property type="molecule type" value="Genomic_DNA"/>
</dbReference>
<dbReference type="Proteomes" id="UP000320176">
    <property type="component" value="Unassembled WGS sequence"/>
</dbReference>
<proteinExistence type="predicted"/>
<evidence type="ECO:0000313" key="2">
    <source>
        <dbReference type="Proteomes" id="UP000320176"/>
    </source>
</evidence>
<name>A0A5C6ATI9_9BACT</name>
<keyword evidence="2" id="KW-1185">Reference proteome</keyword>